<keyword evidence="9 12" id="KW-1133">Transmembrane helix</keyword>
<evidence type="ECO:0000313" key="14">
    <source>
        <dbReference type="Proteomes" id="UP000749646"/>
    </source>
</evidence>
<organism evidence="13 14">
    <name type="scientific">Modicella reniformis</name>
    <dbReference type="NCBI Taxonomy" id="1440133"/>
    <lineage>
        <taxon>Eukaryota</taxon>
        <taxon>Fungi</taxon>
        <taxon>Fungi incertae sedis</taxon>
        <taxon>Mucoromycota</taxon>
        <taxon>Mortierellomycotina</taxon>
        <taxon>Mortierellomycetes</taxon>
        <taxon>Mortierellales</taxon>
        <taxon>Mortierellaceae</taxon>
        <taxon>Modicella</taxon>
    </lineage>
</organism>
<evidence type="ECO:0000256" key="5">
    <source>
        <dbReference type="ARBA" id="ARBA00022448"/>
    </source>
</evidence>
<dbReference type="PANTHER" id="PTHR35329:SF2">
    <property type="entry name" value="CHITIN SYNTHASE EXPORT CHAPERONE"/>
    <property type="match status" value="1"/>
</dbReference>
<evidence type="ECO:0000256" key="12">
    <source>
        <dbReference type="SAM" id="Phobius"/>
    </source>
</evidence>
<dbReference type="Pfam" id="PF12271">
    <property type="entry name" value="Chs7"/>
    <property type="match status" value="1"/>
</dbReference>
<evidence type="ECO:0000256" key="7">
    <source>
        <dbReference type="ARBA" id="ARBA00022824"/>
    </source>
</evidence>
<keyword evidence="5" id="KW-0813">Transport</keyword>
<accession>A0A9P6SS09</accession>
<keyword evidence="6 12" id="KW-0812">Transmembrane</keyword>
<evidence type="ECO:0000256" key="1">
    <source>
        <dbReference type="ARBA" id="ARBA00004127"/>
    </source>
</evidence>
<dbReference type="Proteomes" id="UP000749646">
    <property type="component" value="Unassembled WGS sequence"/>
</dbReference>
<comment type="subcellular location">
    <subcellularLocation>
        <location evidence="1">Endomembrane system</location>
        <topology evidence="1">Multi-pass membrane protein</topology>
    </subcellularLocation>
    <subcellularLocation>
        <location evidence="2">Endoplasmic reticulum membrane</location>
    </subcellularLocation>
</comment>
<evidence type="ECO:0000313" key="13">
    <source>
        <dbReference type="EMBL" id="KAF9994968.1"/>
    </source>
</evidence>
<keyword evidence="11" id="KW-0961">Cell wall biogenesis/degradation</keyword>
<dbReference type="GO" id="GO:0051082">
    <property type="term" value="F:unfolded protein binding"/>
    <property type="evidence" value="ECO:0007669"/>
    <property type="project" value="TreeGrafter"/>
</dbReference>
<evidence type="ECO:0000256" key="9">
    <source>
        <dbReference type="ARBA" id="ARBA00022989"/>
    </source>
</evidence>
<dbReference type="GO" id="GO:0006457">
    <property type="term" value="P:protein folding"/>
    <property type="evidence" value="ECO:0007669"/>
    <property type="project" value="TreeGrafter"/>
</dbReference>
<evidence type="ECO:0000256" key="2">
    <source>
        <dbReference type="ARBA" id="ARBA00004586"/>
    </source>
</evidence>
<evidence type="ECO:0000256" key="6">
    <source>
        <dbReference type="ARBA" id="ARBA00022692"/>
    </source>
</evidence>
<evidence type="ECO:0000256" key="8">
    <source>
        <dbReference type="ARBA" id="ARBA00022927"/>
    </source>
</evidence>
<dbReference type="AlphaFoldDB" id="A0A9P6SS09"/>
<dbReference type="InterPro" id="IPR022057">
    <property type="entry name" value="Chs7"/>
</dbReference>
<proteinExistence type="inferred from homology"/>
<evidence type="ECO:0000256" key="11">
    <source>
        <dbReference type="ARBA" id="ARBA00023316"/>
    </source>
</evidence>
<dbReference type="GO" id="GO:0071555">
    <property type="term" value="P:cell wall organization"/>
    <property type="evidence" value="ECO:0007669"/>
    <property type="project" value="UniProtKB-KW"/>
</dbReference>
<comment type="similarity">
    <text evidence="3">Belongs to the CHS7 family.</text>
</comment>
<evidence type="ECO:0000256" key="4">
    <source>
        <dbReference type="ARBA" id="ARBA00018354"/>
    </source>
</evidence>
<protein>
    <recommendedName>
        <fullName evidence="4">Chitin synthase export chaperone</fullName>
    </recommendedName>
</protein>
<keyword evidence="8" id="KW-0653">Protein transport</keyword>
<dbReference type="GO" id="GO:0015031">
    <property type="term" value="P:protein transport"/>
    <property type="evidence" value="ECO:0007669"/>
    <property type="project" value="UniProtKB-KW"/>
</dbReference>
<reference evidence="13" key="1">
    <citation type="journal article" date="2020" name="Fungal Divers.">
        <title>Resolving the Mortierellaceae phylogeny through synthesis of multi-gene phylogenetics and phylogenomics.</title>
        <authorList>
            <person name="Vandepol N."/>
            <person name="Liber J."/>
            <person name="Desiro A."/>
            <person name="Na H."/>
            <person name="Kennedy M."/>
            <person name="Barry K."/>
            <person name="Grigoriev I.V."/>
            <person name="Miller A.N."/>
            <person name="O'Donnell K."/>
            <person name="Stajich J.E."/>
            <person name="Bonito G."/>
        </authorList>
    </citation>
    <scope>NUCLEOTIDE SEQUENCE</scope>
    <source>
        <strain evidence="13">MES-2147</strain>
    </source>
</reference>
<keyword evidence="14" id="KW-1185">Reference proteome</keyword>
<keyword evidence="10 12" id="KW-0472">Membrane</keyword>
<gene>
    <name evidence="13" type="primary">CHS7_2</name>
    <name evidence="13" type="ORF">BGZ65_009400</name>
</gene>
<comment type="caution">
    <text evidence="13">The sequence shown here is derived from an EMBL/GenBank/DDBJ whole genome shotgun (WGS) entry which is preliminary data.</text>
</comment>
<keyword evidence="7" id="KW-0256">Endoplasmic reticulum</keyword>
<sequence length="96" mass="10613">MSMPLPELAFGKFDRVCSTVALTLCPLIGSNGGIEPLCYSRNIKLGDSTLIFQPSTLIIHIIALIMTAIMIYHIRAKYTAVGKKLDLPFKYVTPKQ</sequence>
<dbReference type="EMBL" id="JAAAHW010001452">
    <property type="protein sequence ID" value="KAF9994968.1"/>
    <property type="molecule type" value="Genomic_DNA"/>
</dbReference>
<dbReference type="OrthoDB" id="2189463at2759"/>
<name>A0A9P6SS09_9FUNG</name>
<feature type="transmembrane region" description="Helical" evidence="12">
    <location>
        <begin position="56"/>
        <end position="74"/>
    </location>
</feature>
<evidence type="ECO:0000256" key="3">
    <source>
        <dbReference type="ARBA" id="ARBA00009274"/>
    </source>
</evidence>
<evidence type="ECO:0000256" key="10">
    <source>
        <dbReference type="ARBA" id="ARBA00023136"/>
    </source>
</evidence>
<dbReference type="GO" id="GO:0005789">
    <property type="term" value="C:endoplasmic reticulum membrane"/>
    <property type="evidence" value="ECO:0007669"/>
    <property type="project" value="UniProtKB-SubCell"/>
</dbReference>
<dbReference type="PANTHER" id="PTHR35329">
    <property type="entry name" value="CHITIN SYNTHASE EXPORT CHAPERONE"/>
    <property type="match status" value="1"/>
</dbReference>